<organism evidence="1 2">
    <name type="scientific">Brevibacterium phage AGM3</name>
    <dbReference type="NCBI Taxonomy" id="2591420"/>
    <lineage>
        <taxon>Viruses</taxon>
        <taxon>Duplodnaviria</taxon>
        <taxon>Heunggongvirae</taxon>
        <taxon>Uroviricota</taxon>
        <taxon>Caudoviricetes</taxon>
        <taxon>Agmunavirus</taxon>
        <taxon>Agmunavirus AGM1</taxon>
    </lineage>
</organism>
<protein>
    <submittedName>
        <fullName evidence="1">Uncharacterized protein</fullName>
    </submittedName>
</protein>
<gene>
    <name evidence="1" type="ORF">AGM3_0045</name>
</gene>
<proteinExistence type="predicted"/>
<evidence type="ECO:0000313" key="2">
    <source>
        <dbReference type="Proteomes" id="UP000501161"/>
    </source>
</evidence>
<dbReference type="Proteomes" id="UP000501161">
    <property type="component" value="Segment"/>
</dbReference>
<reference evidence="1 2" key="1">
    <citation type="submission" date="2019-06" db="EMBL/GenBank/DDBJ databases">
        <title>DNA tandem repeats contribute to Brevibacterium aurantiacum phages genetic diversity.</title>
        <authorList>
            <person name="de Melo A.G."/>
            <person name="Rousseau G.M."/>
            <person name="Tremblay D.M."/>
            <person name="Labrie S.J."/>
            <person name="Moineau S."/>
        </authorList>
    </citation>
    <scope>NUCLEOTIDE SEQUENCE [LARGE SCALE GENOMIC DNA]</scope>
</reference>
<name>A0A7D0GHC9_9CAUD</name>
<dbReference type="EMBL" id="MN023178">
    <property type="protein sequence ID" value="QDH85741.1"/>
    <property type="molecule type" value="Genomic_DNA"/>
</dbReference>
<sequence length="58" mass="6499">MIFPKFVSVRDAWKLCLNPKCRSTQLVCQGLARDRQGLGCCPDCKHDNTEKEETNGAS</sequence>
<accession>A0A7D0GHC9</accession>
<evidence type="ECO:0000313" key="1">
    <source>
        <dbReference type="EMBL" id="QDH85741.1"/>
    </source>
</evidence>